<dbReference type="PROSITE" id="PS50994">
    <property type="entry name" value="INTEGRASE"/>
    <property type="match status" value="1"/>
</dbReference>
<keyword evidence="6" id="KW-1185">Reference proteome</keyword>
<dbReference type="InterPro" id="IPR036397">
    <property type="entry name" value="RNaseH_sf"/>
</dbReference>
<dbReference type="EMBL" id="CAMXCT030005412">
    <property type="protein sequence ID" value="CAL4799590.1"/>
    <property type="molecule type" value="Genomic_DNA"/>
</dbReference>
<feature type="domain" description="Integrase catalytic" evidence="3">
    <location>
        <begin position="182"/>
        <end position="347"/>
    </location>
</feature>
<dbReference type="PANTHER" id="PTHR37984:SF5">
    <property type="entry name" value="PROTEIN NYNRIN-LIKE"/>
    <property type="match status" value="1"/>
</dbReference>
<dbReference type="SUPFAM" id="SSF53098">
    <property type="entry name" value="Ribonuclease H-like"/>
    <property type="match status" value="1"/>
</dbReference>
<name>A0A9P1DLF9_9DINO</name>
<accession>A0A9P1DLF9</accession>
<feature type="region of interest" description="Disordered" evidence="1">
    <location>
        <begin position="63"/>
        <end position="83"/>
    </location>
</feature>
<feature type="region of interest" description="Disordered" evidence="1">
    <location>
        <begin position="595"/>
        <end position="718"/>
    </location>
</feature>
<feature type="compositionally biased region" description="Basic and acidic residues" evidence="1">
    <location>
        <begin position="67"/>
        <end position="81"/>
    </location>
</feature>
<feature type="region of interest" description="Disordered" evidence="1">
    <location>
        <begin position="102"/>
        <end position="123"/>
    </location>
</feature>
<dbReference type="EMBL" id="CAMXCT020005412">
    <property type="protein sequence ID" value="CAL1165653.1"/>
    <property type="molecule type" value="Genomic_DNA"/>
</dbReference>
<dbReference type="AlphaFoldDB" id="A0A9P1DLF9"/>
<feature type="compositionally biased region" description="Pro residues" evidence="1">
    <location>
        <begin position="641"/>
        <end position="652"/>
    </location>
</feature>
<dbReference type="OrthoDB" id="415682at2759"/>
<dbReference type="Gene3D" id="3.30.420.10">
    <property type="entry name" value="Ribonuclease H-like superfamily/Ribonuclease H"/>
    <property type="match status" value="1"/>
</dbReference>
<comment type="caution">
    <text evidence="4">The sequence shown here is derived from an EMBL/GenBank/DDBJ whole genome shotgun (WGS) entry which is preliminary data.</text>
</comment>
<dbReference type="InterPro" id="IPR012337">
    <property type="entry name" value="RNaseH-like_sf"/>
</dbReference>
<feature type="compositionally biased region" description="Basic and acidic residues" evidence="1">
    <location>
        <begin position="625"/>
        <end position="637"/>
    </location>
</feature>
<dbReference type="Proteomes" id="UP001152797">
    <property type="component" value="Unassembled WGS sequence"/>
</dbReference>
<evidence type="ECO:0000313" key="4">
    <source>
        <dbReference type="EMBL" id="CAI4012278.1"/>
    </source>
</evidence>
<feature type="non-terminal residue" evidence="4">
    <location>
        <position position="889"/>
    </location>
</feature>
<dbReference type="GO" id="GO:0015074">
    <property type="term" value="P:DNA integration"/>
    <property type="evidence" value="ECO:0007669"/>
    <property type="project" value="InterPro"/>
</dbReference>
<sequence>MGRDRGASINRSRLAQKYPIKLVSAILIAFANSIGISSDLLYIVDGQKTLEWEQHLEQNLLLSVDPDPDRAPRAGHKEPRHPCVCLDDPSEIHAVQAESLAGDEEIDPEQPDKPEPEHFPGSHPLSLEALVRRAHDGLGHPGRDRFLRILKNSKASQKVMDIAKNLKCSVCEKFKLPRPSRVGAPPREIGLNEVVGIDTFQLRVPFSNKTKYCLNVVDYGSHFQLVIPLTGHTAHETRAGYRLWLKIFGPPRKLLCDLGREFQKEFENLAESDGTELLPSSLETPEQRGLVERQGQLYKEMFYKTMEQIQCTDWPTWFQTIDLVCFTKNRLLSRGGFSPAQRVFGYQQRIPGGLMSGGESDLAVQSLAAIGDTTVAKAMNIRKAASVAFHEVECQQAVRAAATHGPRPHYDYETGQAVYFWRRSTDTARKPPTYFWHGPARVVATQLPTTVWLSFNHHLIKASPEKIRPAAEEEFLSLSGWLEGISNAKRQFETENVKGIIDLSKDQDAPVPDGDRDYWRQEGDFWIRVHVQPRKELYQPDDDMELPFFTQQLKPWRKSCMTLESGTEEILEDRWNLGANVPLHGELWTGETWFEMSDGSQPSTQLFKREAQPDPLPRRLRQKTRPSEVEPSPEKVEVPPVGAPPGLEPPTPLTEDGKNSDLSVYPESPLPEENIGNDEDGLIVQESIKPEDVPIPPSVEGDRKRDHDDVSQTDSAWEAIPVSKRSRLDLLNMYYTELANKSAQRQKKGKESTFRDFSGRDAERLQRAIHKELNNNLATGAYEILDPVTSALIRKNAPDKIMKSRYVLTKKPIEDFAVEDAMSADEVLDSSPPGQPCKAKCRHVMQGYSESALLELETSTPQVHRDSVIFVAQIMSSMGWTPGFADFTQ</sequence>
<keyword evidence="2" id="KW-1133">Transmembrane helix</keyword>
<feature type="compositionally biased region" description="Basic and acidic residues" evidence="1">
    <location>
        <begin position="700"/>
        <end position="710"/>
    </location>
</feature>
<dbReference type="GO" id="GO:0003676">
    <property type="term" value="F:nucleic acid binding"/>
    <property type="evidence" value="ECO:0007669"/>
    <property type="project" value="InterPro"/>
</dbReference>
<dbReference type="EMBL" id="CAMXCT010005412">
    <property type="protein sequence ID" value="CAI4012278.1"/>
    <property type="molecule type" value="Genomic_DNA"/>
</dbReference>
<feature type="transmembrane region" description="Helical" evidence="2">
    <location>
        <begin position="20"/>
        <end position="44"/>
    </location>
</feature>
<reference evidence="4" key="1">
    <citation type="submission" date="2022-10" db="EMBL/GenBank/DDBJ databases">
        <authorList>
            <person name="Chen Y."/>
            <person name="Dougan E. K."/>
            <person name="Chan C."/>
            <person name="Rhodes N."/>
            <person name="Thang M."/>
        </authorList>
    </citation>
    <scope>NUCLEOTIDE SEQUENCE</scope>
</reference>
<evidence type="ECO:0000256" key="2">
    <source>
        <dbReference type="SAM" id="Phobius"/>
    </source>
</evidence>
<protein>
    <recommendedName>
        <fullName evidence="3">Integrase catalytic domain-containing protein</fullName>
    </recommendedName>
</protein>
<dbReference type="InterPro" id="IPR001584">
    <property type="entry name" value="Integrase_cat-core"/>
</dbReference>
<evidence type="ECO:0000256" key="1">
    <source>
        <dbReference type="SAM" id="MobiDB-lite"/>
    </source>
</evidence>
<dbReference type="InterPro" id="IPR050951">
    <property type="entry name" value="Retrovirus_Pol_polyprotein"/>
</dbReference>
<evidence type="ECO:0000259" key="3">
    <source>
        <dbReference type="PROSITE" id="PS50994"/>
    </source>
</evidence>
<gene>
    <name evidence="4" type="ORF">C1SCF055_LOCUS37356</name>
</gene>
<feature type="compositionally biased region" description="Basic and acidic residues" evidence="1">
    <location>
        <begin position="110"/>
        <end position="120"/>
    </location>
</feature>
<evidence type="ECO:0000313" key="6">
    <source>
        <dbReference type="Proteomes" id="UP001152797"/>
    </source>
</evidence>
<reference evidence="5 6" key="2">
    <citation type="submission" date="2024-05" db="EMBL/GenBank/DDBJ databases">
        <authorList>
            <person name="Chen Y."/>
            <person name="Shah S."/>
            <person name="Dougan E. K."/>
            <person name="Thang M."/>
            <person name="Chan C."/>
        </authorList>
    </citation>
    <scope>NUCLEOTIDE SEQUENCE [LARGE SCALE GENOMIC DNA]</scope>
</reference>
<keyword evidence="2" id="KW-0812">Transmembrane</keyword>
<organism evidence="4">
    <name type="scientific">Cladocopium goreaui</name>
    <dbReference type="NCBI Taxonomy" id="2562237"/>
    <lineage>
        <taxon>Eukaryota</taxon>
        <taxon>Sar</taxon>
        <taxon>Alveolata</taxon>
        <taxon>Dinophyceae</taxon>
        <taxon>Suessiales</taxon>
        <taxon>Symbiodiniaceae</taxon>
        <taxon>Cladocopium</taxon>
    </lineage>
</organism>
<dbReference type="PANTHER" id="PTHR37984">
    <property type="entry name" value="PROTEIN CBG26694"/>
    <property type="match status" value="1"/>
</dbReference>
<evidence type="ECO:0000313" key="5">
    <source>
        <dbReference type="EMBL" id="CAL4799590.1"/>
    </source>
</evidence>
<keyword evidence="2" id="KW-0472">Membrane</keyword>
<proteinExistence type="predicted"/>